<feature type="compositionally biased region" description="Basic and acidic residues" evidence="1">
    <location>
        <begin position="405"/>
        <end position="415"/>
    </location>
</feature>
<feature type="region of interest" description="Disordered" evidence="1">
    <location>
        <begin position="374"/>
        <end position="434"/>
    </location>
</feature>
<protein>
    <recommendedName>
        <fullName evidence="4">Ca2+-modulated nonselective cation channel polycystin</fullName>
    </recommendedName>
</protein>
<dbReference type="AlphaFoldDB" id="A0A6H0XRY2"/>
<dbReference type="Proteomes" id="UP000503462">
    <property type="component" value="Chromosome 2"/>
</dbReference>
<organism evidence="2 3">
    <name type="scientific">Peltaster fructicola</name>
    <dbReference type="NCBI Taxonomy" id="286661"/>
    <lineage>
        <taxon>Eukaryota</taxon>
        <taxon>Fungi</taxon>
        <taxon>Dikarya</taxon>
        <taxon>Ascomycota</taxon>
        <taxon>Pezizomycotina</taxon>
        <taxon>Dothideomycetes</taxon>
        <taxon>Dothideomycetes incertae sedis</taxon>
        <taxon>Peltaster</taxon>
    </lineage>
</organism>
<keyword evidence="3" id="KW-1185">Reference proteome</keyword>
<name>A0A6H0XRY2_9PEZI</name>
<feature type="region of interest" description="Disordered" evidence="1">
    <location>
        <begin position="1"/>
        <end position="164"/>
    </location>
</feature>
<evidence type="ECO:0000256" key="1">
    <source>
        <dbReference type="SAM" id="MobiDB-lite"/>
    </source>
</evidence>
<feature type="compositionally biased region" description="Polar residues" evidence="1">
    <location>
        <begin position="85"/>
        <end position="99"/>
    </location>
</feature>
<feature type="compositionally biased region" description="Polar residues" evidence="1">
    <location>
        <begin position="132"/>
        <end position="146"/>
    </location>
</feature>
<accession>A0A6H0XRY2</accession>
<proteinExistence type="predicted"/>
<sequence length="434" mass="45672">MVAADYDSQAQTDRSAKRRPFTSWMKRLATRKSNDPNASSKKAGASLLGSKNRKANNAPKNNPYPVSGYVPRPSARSSEDGALSFATSNPQPVTDNGSVRSEPLAERDCNGAGKRSAAPTVNTKAETLHSDAGNSKAATTTTNGGAVSSIDGAGAGSTFSSPTQSLRSLTTTLTTIQSTSASNNLTPNQGGQAHNPVLFSHQYPVSPVSGGQTVSAIPRHISGAHGSAGNTLTDDASIMTLASSSKRRRRSMDTDASVRALAPSSVWGGSRESLPLSVLSTNIDPSNPVRPSMGGHANTERASVYSSQGIASPIIAGDRNSYYASTQRKEHTADAKSLRSLNNLDAISQYDAKSINEGKNMDVGSLRGYEGSVRNGAIGHSRQDSIPGSINAPLSVRHPPGTSRRSSEWAGHDADKEEEDERAERHEDEKEQQS</sequence>
<evidence type="ECO:0008006" key="4">
    <source>
        <dbReference type="Google" id="ProtNLM"/>
    </source>
</evidence>
<gene>
    <name evidence="2" type="ORF">AMS68_003011</name>
</gene>
<feature type="compositionally biased region" description="Basic and acidic residues" evidence="1">
    <location>
        <begin position="422"/>
        <end position="434"/>
    </location>
</feature>
<evidence type="ECO:0000313" key="3">
    <source>
        <dbReference type="Proteomes" id="UP000503462"/>
    </source>
</evidence>
<dbReference type="EMBL" id="CP051140">
    <property type="protein sequence ID" value="QIW97493.1"/>
    <property type="molecule type" value="Genomic_DNA"/>
</dbReference>
<reference evidence="2 3" key="1">
    <citation type="journal article" date="2016" name="Sci. Rep.">
        <title>Peltaster fructicola genome reveals evolution from an invasive phytopathogen to an ectophytic parasite.</title>
        <authorList>
            <person name="Xu C."/>
            <person name="Chen H."/>
            <person name="Gleason M.L."/>
            <person name="Xu J.R."/>
            <person name="Liu H."/>
            <person name="Zhang R."/>
            <person name="Sun G."/>
        </authorList>
    </citation>
    <scope>NUCLEOTIDE SEQUENCE [LARGE SCALE GENOMIC DNA]</scope>
    <source>
        <strain evidence="2 3">LNHT1506</strain>
    </source>
</reference>
<dbReference type="OrthoDB" id="5377012at2759"/>
<evidence type="ECO:0000313" key="2">
    <source>
        <dbReference type="EMBL" id="QIW97493.1"/>
    </source>
</evidence>